<keyword evidence="2" id="KW-0472">Membrane</keyword>
<organism evidence="4 5">
    <name type="scientific">Mycena albidolilacea</name>
    <dbReference type="NCBI Taxonomy" id="1033008"/>
    <lineage>
        <taxon>Eukaryota</taxon>
        <taxon>Fungi</taxon>
        <taxon>Dikarya</taxon>
        <taxon>Basidiomycota</taxon>
        <taxon>Agaricomycotina</taxon>
        <taxon>Agaricomycetes</taxon>
        <taxon>Agaricomycetidae</taxon>
        <taxon>Agaricales</taxon>
        <taxon>Marasmiineae</taxon>
        <taxon>Mycenaceae</taxon>
        <taxon>Mycena</taxon>
    </lineage>
</organism>
<proteinExistence type="predicted"/>
<feature type="transmembrane region" description="Helical" evidence="2">
    <location>
        <begin position="175"/>
        <end position="194"/>
    </location>
</feature>
<evidence type="ECO:0000256" key="1">
    <source>
        <dbReference type="SAM" id="MobiDB-lite"/>
    </source>
</evidence>
<feature type="transmembrane region" description="Helical" evidence="2">
    <location>
        <begin position="6"/>
        <end position="26"/>
    </location>
</feature>
<dbReference type="EMBL" id="JARIHO010000005">
    <property type="protein sequence ID" value="KAJ7361380.1"/>
    <property type="molecule type" value="Genomic_DNA"/>
</dbReference>
<keyword evidence="2" id="KW-0812">Transmembrane</keyword>
<feature type="transmembrane region" description="Helical" evidence="2">
    <location>
        <begin position="47"/>
        <end position="69"/>
    </location>
</feature>
<dbReference type="AlphaFoldDB" id="A0AAD7AKK1"/>
<sequence>MGILDLTIGCLLVASWANMVLFTMQLMQTYRYFSKYPRDIWFNKGSVLVALASDTMTVVSVLVSVYLYMVTHWGDQTYLESQPWCIPVYIIGTGVTATVVQIWLTRMVWNLTRQWWWLPIIGCLIATGTVGAGATAGQIFLDSEYTARFALVKYVTSESKEYLALRDARINELSAVWLSGCAAADAIITGVLVWKFRTIKTSFVNTQDLLRRLSIAAVRNGSITTVMTIITVIVFKSQPEDNTATMIEMTIGRIYTISMLSNLNNRILMTGDSSDRSSPKRTAGGDTHTPTVVRIRQDIETHYQSDADAIPMGQTAYGARKGDLESGDGASDREVGLVVQSEKHEF</sequence>
<accession>A0AAD7AKK1</accession>
<feature type="compositionally biased region" description="Basic and acidic residues" evidence="1">
    <location>
        <begin position="320"/>
        <end position="346"/>
    </location>
</feature>
<dbReference type="PANTHER" id="PTHR40465">
    <property type="entry name" value="CHROMOSOME 1, WHOLE GENOME SHOTGUN SEQUENCE"/>
    <property type="match status" value="1"/>
</dbReference>
<feature type="region of interest" description="Disordered" evidence="1">
    <location>
        <begin position="318"/>
        <end position="346"/>
    </location>
</feature>
<dbReference type="Proteomes" id="UP001218218">
    <property type="component" value="Unassembled WGS sequence"/>
</dbReference>
<dbReference type="PANTHER" id="PTHR40465:SF1">
    <property type="entry name" value="DUF6534 DOMAIN-CONTAINING PROTEIN"/>
    <property type="match status" value="1"/>
</dbReference>
<reference evidence="4" key="1">
    <citation type="submission" date="2023-03" db="EMBL/GenBank/DDBJ databases">
        <title>Massive genome expansion in bonnet fungi (Mycena s.s.) driven by repeated elements and novel gene families across ecological guilds.</title>
        <authorList>
            <consortium name="Lawrence Berkeley National Laboratory"/>
            <person name="Harder C.B."/>
            <person name="Miyauchi S."/>
            <person name="Viragh M."/>
            <person name="Kuo A."/>
            <person name="Thoen E."/>
            <person name="Andreopoulos B."/>
            <person name="Lu D."/>
            <person name="Skrede I."/>
            <person name="Drula E."/>
            <person name="Henrissat B."/>
            <person name="Morin E."/>
            <person name="Kohler A."/>
            <person name="Barry K."/>
            <person name="LaButti K."/>
            <person name="Morin E."/>
            <person name="Salamov A."/>
            <person name="Lipzen A."/>
            <person name="Mereny Z."/>
            <person name="Hegedus B."/>
            <person name="Baldrian P."/>
            <person name="Stursova M."/>
            <person name="Weitz H."/>
            <person name="Taylor A."/>
            <person name="Grigoriev I.V."/>
            <person name="Nagy L.G."/>
            <person name="Martin F."/>
            <person name="Kauserud H."/>
        </authorList>
    </citation>
    <scope>NUCLEOTIDE SEQUENCE</scope>
    <source>
        <strain evidence="4">CBHHK002</strain>
    </source>
</reference>
<feature type="domain" description="DUF6534" evidence="3">
    <location>
        <begin position="182"/>
        <end position="266"/>
    </location>
</feature>
<feature type="transmembrane region" description="Helical" evidence="2">
    <location>
        <begin position="215"/>
        <end position="235"/>
    </location>
</feature>
<dbReference type="InterPro" id="IPR045339">
    <property type="entry name" value="DUF6534"/>
</dbReference>
<gene>
    <name evidence="4" type="ORF">DFH08DRAFT_1074377</name>
</gene>
<keyword evidence="2" id="KW-1133">Transmembrane helix</keyword>
<comment type="caution">
    <text evidence="4">The sequence shown here is derived from an EMBL/GenBank/DDBJ whole genome shotgun (WGS) entry which is preliminary data.</text>
</comment>
<dbReference type="Pfam" id="PF20152">
    <property type="entry name" value="DUF6534"/>
    <property type="match status" value="1"/>
</dbReference>
<evidence type="ECO:0000313" key="4">
    <source>
        <dbReference type="EMBL" id="KAJ7361380.1"/>
    </source>
</evidence>
<feature type="transmembrane region" description="Helical" evidence="2">
    <location>
        <begin position="81"/>
        <end position="104"/>
    </location>
</feature>
<evidence type="ECO:0000313" key="5">
    <source>
        <dbReference type="Proteomes" id="UP001218218"/>
    </source>
</evidence>
<evidence type="ECO:0000259" key="3">
    <source>
        <dbReference type="Pfam" id="PF20152"/>
    </source>
</evidence>
<name>A0AAD7AKK1_9AGAR</name>
<evidence type="ECO:0000256" key="2">
    <source>
        <dbReference type="SAM" id="Phobius"/>
    </source>
</evidence>
<feature type="transmembrane region" description="Helical" evidence="2">
    <location>
        <begin position="116"/>
        <end position="141"/>
    </location>
</feature>
<keyword evidence="5" id="KW-1185">Reference proteome</keyword>
<protein>
    <recommendedName>
        <fullName evidence="3">DUF6534 domain-containing protein</fullName>
    </recommendedName>
</protein>